<dbReference type="Pfam" id="PF02945">
    <property type="entry name" value="Endonuclease_7"/>
    <property type="match status" value="2"/>
</dbReference>
<sequence length="215" mass="24325">MKNHGSERNYRLRHRYGITEAEADRMHAEQGGLCAICREGEAEHVDHCHETGRVRGLLCFNCNNGLGHFRDDLRVMDLAVLYLLGQVPWPEGDLEPCSAPRREPAPTRSYHLTGRYRITAADADRMLDRQKGWCVVCWMRPAEHVDHDHDTGGVRHALCLPCNSGLGQFRDSARVVEAAIHYLREAWGETTDEEEIARLAAAEDEAWRGLLEAVS</sequence>
<comment type="caution">
    <text evidence="1">The sequence shown here is derived from an EMBL/GenBank/DDBJ whole genome shotgun (WGS) entry which is preliminary data.</text>
</comment>
<reference evidence="1" key="2">
    <citation type="submission" date="2022-09" db="EMBL/GenBank/DDBJ databases">
        <authorList>
            <person name="Sun Q."/>
            <person name="Ohkuma M."/>
        </authorList>
    </citation>
    <scope>NUCLEOTIDE SEQUENCE</scope>
    <source>
        <strain evidence="1">JCM 3093</strain>
    </source>
</reference>
<name>A0AA37F4K3_9ACTN</name>
<dbReference type="AlphaFoldDB" id="A0AA37F4K3"/>
<organism evidence="1 2">
    <name type="scientific">Planomonospora parontospora</name>
    <dbReference type="NCBI Taxonomy" id="58119"/>
    <lineage>
        <taxon>Bacteria</taxon>
        <taxon>Bacillati</taxon>
        <taxon>Actinomycetota</taxon>
        <taxon>Actinomycetes</taxon>
        <taxon>Streptosporangiales</taxon>
        <taxon>Streptosporangiaceae</taxon>
        <taxon>Planomonospora</taxon>
    </lineage>
</organism>
<dbReference type="RefSeq" id="WP_191895122.1">
    <property type="nucleotide sequence ID" value="NZ_BMQD01000007.1"/>
</dbReference>
<evidence type="ECO:0000313" key="1">
    <source>
        <dbReference type="EMBL" id="GGK67020.1"/>
    </source>
</evidence>
<dbReference type="InterPro" id="IPR044925">
    <property type="entry name" value="His-Me_finger_sf"/>
</dbReference>
<dbReference type="InterPro" id="IPR038563">
    <property type="entry name" value="Endonuclease_7_sf"/>
</dbReference>
<evidence type="ECO:0000313" key="2">
    <source>
        <dbReference type="Proteomes" id="UP000627984"/>
    </source>
</evidence>
<dbReference type="InterPro" id="IPR004211">
    <property type="entry name" value="Endonuclease_7"/>
</dbReference>
<evidence type="ECO:0008006" key="3">
    <source>
        <dbReference type="Google" id="ProtNLM"/>
    </source>
</evidence>
<accession>A0AA37F4K3</accession>
<reference evidence="1" key="1">
    <citation type="journal article" date="2014" name="Int. J. Syst. Evol. Microbiol.">
        <title>Complete genome sequence of Corynebacterium casei LMG S-19264T (=DSM 44701T), isolated from a smear-ripened cheese.</title>
        <authorList>
            <consortium name="US DOE Joint Genome Institute (JGI-PGF)"/>
            <person name="Walter F."/>
            <person name="Albersmeier A."/>
            <person name="Kalinowski J."/>
            <person name="Ruckert C."/>
        </authorList>
    </citation>
    <scope>NUCLEOTIDE SEQUENCE</scope>
    <source>
        <strain evidence="1">JCM 3093</strain>
    </source>
</reference>
<protein>
    <recommendedName>
        <fullName evidence="3">Recombination endonuclease VII</fullName>
    </recommendedName>
</protein>
<dbReference type="Gene3D" id="3.40.1800.10">
    <property type="entry name" value="His-Me finger endonucleases"/>
    <property type="match status" value="2"/>
</dbReference>
<dbReference type="EMBL" id="BMQD01000007">
    <property type="protein sequence ID" value="GGK67020.1"/>
    <property type="molecule type" value="Genomic_DNA"/>
</dbReference>
<dbReference type="SUPFAM" id="SSF54060">
    <property type="entry name" value="His-Me finger endonucleases"/>
    <property type="match status" value="2"/>
</dbReference>
<dbReference type="Proteomes" id="UP000627984">
    <property type="component" value="Unassembled WGS sequence"/>
</dbReference>
<gene>
    <name evidence="1" type="ORF">GCM10010126_28110</name>
</gene>
<proteinExistence type="predicted"/>